<reference evidence="1" key="1">
    <citation type="submission" date="2022-10" db="EMBL/GenBank/DDBJ databases">
        <authorList>
            <person name="Roth M.A."/>
            <person name="Wohlstadter N.E."/>
            <person name="Arguedas X."/>
            <person name="Leighton H.R."/>
            <person name="Msuya J.A."/>
            <person name="Pravda N."/>
            <person name="Shaffer C.D."/>
            <person name="Weston-Hafer K.A."/>
            <person name="Russell D.A."/>
            <person name="Jacobs-Sera D."/>
            <person name="Hatfull G.F."/>
        </authorList>
    </citation>
    <scope>NUCLEOTIDE SEQUENCE</scope>
</reference>
<dbReference type="RefSeq" id="YP_010755536.1">
    <property type="nucleotide sequence ID" value="NC_073472.1"/>
</dbReference>
<dbReference type="GeneID" id="80020195"/>
<dbReference type="EMBL" id="OP751148">
    <property type="protein sequence ID" value="WAB08791.1"/>
    <property type="molecule type" value="Genomic_DNA"/>
</dbReference>
<accession>A0A9E8S1V4</accession>
<gene>
    <name evidence="1" type="primary">4</name>
    <name evidence="1" type="ORF">SEA_SUCCESS_4</name>
</gene>
<sequence>MEPPPALGRFADCAKAGGGLDPPRWNITDVWGDQRFG</sequence>
<evidence type="ECO:0000313" key="1">
    <source>
        <dbReference type="EMBL" id="WAB08791.1"/>
    </source>
</evidence>
<protein>
    <submittedName>
        <fullName evidence="1">Uncharacterized protein</fullName>
    </submittedName>
</protein>
<dbReference type="Proteomes" id="UP001163413">
    <property type="component" value="Segment"/>
</dbReference>
<keyword evidence="2" id="KW-1185">Reference proteome</keyword>
<evidence type="ECO:0000313" key="2">
    <source>
        <dbReference type="Proteomes" id="UP001163413"/>
    </source>
</evidence>
<name>A0A9E8S1V4_9CAUD</name>
<organism evidence="1 2">
    <name type="scientific">Streptomyces phage Success</name>
    <dbReference type="NCBI Taxonomy" id="2999013"/>
    <lineage>
        <taxon>Viruses</taxon>
        <taxon>Duplodnaviria</taxon>
        <taxon>Heunggongvirae</taxon>
        <taxon>Uroviricota</taxon>
        <taxon>Caudoviricetes</taxon>
        <taxon>Successvirus</taxon>
        <taxon>Successvirus success</taxon>
    </lineage>
</organism>
<dbReference type="KEGG" id="vg:80020195"/>
<proteinExistence type="predicted"/>